<feature type="compositionally biased region" description="Polar residues" evidence="1">
    <location>
        <begin position="298"/>
        <end position="333"/>
    </location>
</feature>
<evidence type="ECO:0000256" key="1">
    <source>
        <dbReference type="SAM" id="MobiDB-lite"/>
    </source>
</evidence>
<dbReference type="AlphaFoldDB" id="A0A0M3JZM1"/>
<feature type="compositionally biased region" description="Low complexity" evidence="1">
    <location>
        <begin position="667"/>
        <end position="693"/>
    </location>
</feature>
<gene>
    <name evidence="3" type="ORF">ASIM_LOCUS13393</name>
</gene>
<keyword evidence="2" id="KW-0812">Transmembrane</keyword>
<name>A0A0M3JZM1_ANISI</name>
<feature type="region of interest" description="Disordered" evidence="1">
    <location>
        <begin position="642"/>
        <end position="758"/>
    </location>
</feature>
<evidence type="ECO:0000313" key="5">
    <source>
        <dbReference type="WBParaSite" id="ASIM_0001396501-mRNA-1"/>
    </source>
</evidence>
<feature type="compositionally biased region" description="Pro residues" evidence="1">
    <location>
        <begin position="696"/>
        <end position="707"/>
    </location>
</feature>
<keyword evidence="4" id="KW-1185">Reference proteome</keyword>
<dbReference type="WBParaSite" id="ASIM_0001396501-mRNA-1">
    <property type="protein sequence ID" value="ASIM_0001396501-mRNA-1"/>
    <property type="gene ID" value="ASIM_0001396501"/>
</dbReference>
<dbReference type="EMBL" id="UYRR01031380">
    <property type="protein sequence ID" value="VDK49596.1"/>
    <property type="molecule type" value="Genomic_DNA"/>
</dbReference>
<feature type="compositionally biased region" description="Polar residues" evidence="1">
    <location>
        <begin position="464"/>
        <end position="484"/>
    </location>
</feature>
<feature type="region of interest" description="Disordered" evidence="1">
    <location>
        <begin position="259"/>
        <end position="361"/>
    </location>
</feature>
<feature type="transmembrane region" description="Helical" evidence="2">
    <location>
        <begin position="78"/>
        <end position="100"/>
    </location>
</feature>
<evidence type="ECO:0000313" key="4">
    <source>
        <dbReference type="Proteomes" id="UP000267096"/>
    </source>
</evidence>
<feature type="compositionally biased region" description="Low complexity" evidence="1">
    <location>
        <begin position="518"/>
        <end position="542"/>
    </location>
</feature>
<organism evidence="5">
    <name type="scientific">Anisakis simplex</name>
    <name type="common">Herring worm</name>
    <dbReference type="NCBI Taxonomy" id="6269"/>
    <lineage>
        <taxon>Eukaryota</taxon>
        <taxon>Metazoa</taxon>
        <taxon>Ecdysozoa</taxon>
        <taxon>Nematoda</taxon>
        <taxon>Chromadorea</taxon>
        <taxon>Rhabditida</taxon>
        <taxon>Spirurina</taxon>
        <taxon>Ascaridomorpha</taxon>
        <taxon>Ascaridoidea</taxon>
        <taxon>Anisakidae</taxon>
        <taxon>Anisakis</taxon>
        <taxon>Anisakis simplex complex</taxon>
    </lineage>
</organism>
<evidence type="ECO:0000256" key="2">
    <source>
        <dbReference type="SAM" id="Phobius"/>
    </source>
</evidence>
<feature type="compositionally biased region" description="Basic residues" evidence="1">
    <location>
        <begin position="712"/>
        <end position="727"/>
    </location>
</feature>
<protein>
    <submittedName>
        <fullName evidence="5">G_PROTEIN_RECEP_F3_4 domain-containing protein</fullName>
    </submittedName>
</protein>
<accession>A0A0M3JZM1</accession>
<dbReference type="Proteomes" id="UP000267096">
    <property type="component" value="Unassembled WGS sequence"/>
</dbReference>
<proteinExistence type="predicted"/>
<feature type="compositionally biased region" description="Polar residues" evidence="1">
    <location>
        <begin position="194"/>
        <end position="209"/>
    </location>
</feature>
<keyword evidence="2" id="KW-1133">Transmembrane helix</keyword>
<keyword evidence="2" id="KW-0472">Membrane</keyword>
<feature type="region of interest" description="Disordered" evidence="1">
    <location>
        <begin position="194"/>
        <end position="243"/>
    </location>
</feature>
<reference evidence="5" key="1">
    <citation type="submission" date="2017-02" db="UniProtKB">
        <authorList>
            <consortium name="WormBaseParasite"/>
        </authorList>
    </citation>
    <scope>IDENTIFICATION</scope>
</reference>
<feature type="transmembrane region" description="Helical" evidence="2">
    <location>
        <begin position="784"/>
        <end position="807"/>
    </location>
</feature>
<sequence length="951" mass="104420">MDICRAKLVTFSKSTGCVQVVAHPGTHGDDSSKAGSRDLDAIIMRFTNRLVCLQAKSYQSSETIYQNSRKFHVPLEEISLILTAVRVPYCIAVGAARAFPYGSMKIMRYFLGFLLISVYCVEISFLSWSPVLKGHRCTCENIRIFAVITMQQLNCRTTAIMACLSIIGIFMTFNNPYSKEYKIMKRLAVKETDGMSQENAQNEVKNRNSLGGLKETEEDDYGDGDIHVGGLNGEGSDSDENQEHVPIYGKMSYNKLKHSVKNPAKQPKNPSKGMNKKDKNKTTVLPKIPEVNLDNDASKNSPFQNKNITGFDQGSVSRNHTETFSSLSGFPRTTTDHSYGEVALPSNSSRPLPDPAESIPIDDQQTRNTMKISQLNTTTKITRPSELSSLKSKAATTPATTQLTTAESVITLEDDEPLSHSQTTTPARPIIANDTIGRVLTSTQKTSQRDNKTTTVLSPDHFVPTSTLSTNQTTSIPESTSASGMLNISTTSSASVMTKAKPLPLSADQIVLMSTASTNRTTSIPESTTTSELLNTSTTSSTPVRSKTKPLSSSPGQFPPISLPSTNRTTSVPRSTTTSELLSTSTTSTIPVTSKAKPLSSSPGHFVLTSMLSTNQTTSILESTTTSGLLNTSTTSSASITTRAKPLLPPSDQLVPLSVPSTDRTRTTLIPRSTTTSTTLSTSTTSSALVTTTAKRPPPPPPRPAEPPFRITTKKRPPHSRTKRTRRPQPSPMRTRRPRPPPMRTRRPRPPPASKQKQYLLRQFTTYAFHRAQFEATTQGKGGLIAGIIIGFLVIIGAVFAALFVTFRMKKNQVRELQQQPSVEQLTTSEMGGVSQLMESSASEWAPDKINATQFNYKGPLRIPFKQPLILKHDLDDEKVSSEHEEEHVQFDDSLNEVHEMGSEIEVVVFDEKEKNVKSDEKTSKNAQSRDRLLTDPREIKEKNAQKAIRE</sequence>
<feature type="region of interest" description="Disordered" evidence="1">
    <location>
        <begin position="518"/>
        <end position="601"/>
    </location>
</feature>
<feature type="compositionally biased region" description="Polar residues" evidence="1">
    <location>
        <begin position="543"/>
        <end position="556"/>
    </location>
</feature>
<feature type="region of interest" description="Disordered" evidence="1">
    <location>
        <begin position="443"/>
        <end position="484"/>
    </location>
</feature>
<feature type="compositionally biased region" description="Low complexity" evidence="1">
    <location>
        <begin position="564"/>
        <end position="589"/>
    </location>
</feature>
<evidence type="ECO:0000313" key="3">
    <source>
        <dbReference type="EMBL" id="VDK49596.1"/>
    </source>
</evidence>
<dbReference type="OrthoDB" id="5876428at2759"/>
<feature type="transmembrane region" description="Helical" evidence="2">
    <location>
        <begin position="106"/>
        <end position="132"/>
    </location>
</feature>
<feature type="compositionally biased region" description="Basic residues" evidence="1">
    <location>
        <begin position="734"/>
        <end position="749"/>
    </location>
</feature>
<reference evidence="3 4" key="2">
    <citation type="submission" date="2018-11" db="EMBL/GenBank/DDBJ databases">
        <authorList>
            <consortium name="Pathogen Informatics"/>
        </authorList>
    </citation>
    <scope>NUCLEOTIDE SEQUENCE [LARGE SCALE GENOMIC DNA]</scope>
</reference>
<feature type="transmembrane region" description="Helical" evidence="2">
    <location>
        <begin position="153"/>
        <end position="173"/>
    </location>
</feature>
<feature type="region of interest" description="Disordered" evidence="1">
    <location>
        <begin position="913"/>
        <end position="951"/>
    </location>
</feature>